<gene>
    <name evidence="15" type="ORF">QBC33DRAFT_218505</name>
</gene>
<feature type="compositionally biased region" description="Low complexity" evidence="13">
    <location>
        <begin position="538"/>
        <end position="547"/>
    </location>
</feature>
<proteinExistence type="inferred from homology"/>
<evidence type="ECO:0000256" key="2">
    <source>
        <dbReference type="ARBA" id="ARBA00004623"/>
    </source>
</evidence>
<evidence type="ECO:0000256" key="9">
    <source>
        <dbReference type="ARBA" id="ARBA00023136"/>
    </source>
</evidence>
<evidence type="ECO:0000256" key="14">
    <source>
        <dbReference type="SAM" id="Phobius"/>
    </source>
</evidence>
<comment type="caution">
    <text evidence="15">The sequence shown here is derived from an EMBL/GenBank/DDBJ whole genome shotgun (WGS) entry which is preliminary data.</text>
</comment>
<dbReference type="Proteomes" id="UP001244011">
    <property type="component" value="Unassembled WGS sequence"/>
</dbReference>
<dbReference type="GO" id="GO:0032266">
    <property type="term" value="F:phosphatidylinositol-3-phosphate binding"/>
    <property type="evidence" value="ECO:0007669"/>
    <property type="project" value="TreeGrafter"/>
</dbReference>
<feature type="region of interest" description="Disordered" evidence="13">
    <location>
        <begin position="296"/>
        <end position="315"/>
    </location>
</feature>
<dbReference type="GO" id="GO:0034045">
    <property type="term" value="C:phagophore assembly site membrane"/>
    <property type="evidence" value="ECO:0007669"/>
    <property type="project" value="UniProtKB-SubCell"/>
</dbReference>
<feature type="region of interest" description="Disordered" evidence="13">
    <location>
        <begin position="108"/>
        <end position="129"/>
    </location>
</feature>
<feature type="compositionally biased region" description="Polar residues" evidence="13">
    <location>
        <begin position="303"/>
        <end position="312"/>
    </location>
</feature>
<keyword evidence="14" id="KW-0812">Transmembrane</keyword>
<accession>A0AAJ0FJP3</accession>
<evidence type="ECO:0000256" key="4">
    <source>
        <dbReference type="ARBA" id="ARBA00018070"/>
    </source>
</evidence>
<comment type="subcellular location">
    <subcellularLocation>
        <location evidence="1">Endoplasmic reticulum membrane</location>
        <topology evidence="1">Peripheral membrane protein</topology>
    </subcellularLocation>
    <subcellularLocation>
        <location evidence="2">Preautophagosomal structure membrane</location>
        <topology evidence="2">Peripheral membrane protein</topology>
    </subcellularLocation>
</comment>
<dbReference type="GO" id="GO:0061723">
    <property type="term" value="P:glycophagy"/>
    <property type="evidence" value="ECO:0007669"/>
    <property type="project" value="TreeGrafter"/>
</dbReference>
<comment type="catalytic activity">
    <reaction evidence="12">
        <text>a 1,2-diacyl-sn-glycero-3-phosphocholine(in) = a 1,2-diacyl-sn-glycero-3-phosphocholine(out)</text>
        <dbReference type="Rhea" id="RHEA:38571"/>
        <dbReference type="ChEBI" id="CHEBI:57643"/>
    </reaction>
</comment>
<keyword evidence="8" id="KW-0445">Lipid transport</keyword>
<evidence type="ECO:0000256" key="8">
    <source>
        <dbReference type="ARBA" id="ARBA00023055"/>
    </source>
</evidence>
<dbReference type="Pfam" id="PF13329">
    <property type="entry name" value="ATG2_CAD"/>
    <property type="match status" value="1"/>
</dbReference>
<evidence type="ECO:0000256" key="3">
    <source>
        <dbReference type="ARBA" id="ARBA00009714"/>
    </source>
</evidence>
<evidence type="ECO:0000256" key="13">
    <source>
        <dbReference type="SAM" id="MobiDB-lite"/>
    </source>
</evidence>
<evidence type="ECO:0000256" key="12">
    <source>
        <dbReference type="ARBA" id="ARBA00024631"/>
    </source>
</evidence>
<dbReference type="InterPro" id="IPR026849">
    <property type="entry name" value="ATG2"/>
</dbReference>
<protein>
    <recommendedName>
        <fullName evidence="4">Autophagy-related protein 2</fullName>
    </recommendedName>
</protein>
<evidence type="ECO:0000256" key="7">
    <source>
        <dbReference type="ARBA" id="ARBA00023006"/>
    </source>
</evidence>
<keyword evidence="9 14" id="KW-0472">Membrane</keyword>
<evidence type="ECO:0000313" key="15">
    <source>
        <dbReference type="EMBL" id="KAK1770831.1"/>
    </source>
</evidence>
<sequence>MATFFQSFRSSAMPKRLLRYALSRLELLDADALDLEHLDFALGRNTVLEFRDVGIKLQKLERLLKLPPAFTLQKAKVLLLRVTVPMDFYTSPITVEVDGVDVRLKVSSKEHREDRPRRRGKRKEDSDVLPTAADLAQSFLQGQESAEKKELEEALAAETQEMGSSMTISDAGSDEDLGYGTGQALSLPAFLTDFLQGVVDRTQICIRGVTFQLDVELPVDLNTTTPDLVTFQLALEGINVEGVTTPTLEGDGTPKIVPKEGKRHITLDNIRAFLISEANVFSTLARSPSVASSLASQSPVLTEHQSPLSRHSNAPDMTASEHLMSFSDELARDSEDAFNIPYDFGTDPDEMDPQEPASSVSTPRASIYQDFTARREGLLAQSEIMEPGLAPWGTFSRDAQSEPYLQSLGSDLLDPRVASPEPLSGSESTSSGVGSQPPEDLTKSHLYSHEDAESMYMSAFSQAESSRLRSAMPGAWDEEDRPSPETSPQPKRAATPNVQRTPSPVRPEEEIAAAEVREQESKTKRGAAAEEVVPGDVATPDETTASDTESETPEVEPQDDVPTPRGPTRLVKEILSLASISIYVPSNHKHLQVPPSVLDKSVSPHLPGAFSVHSEAPTSPNIHPQVVTEERQPEDKALEIVLAPMEVRFDASIGFLLAMVVSKLLEAVRGQPDARAADAEGKTPGAGSPFPEIKIMAEHISLLFLEKLSGVADTAERIFSTPTVDFSHDILLKSGLQNLSATMSASGQQTERVVNIEKFTFGYANDDILSFDRRIQMFESVMNTFPSAGNDISVKISQSPDDVRCNIDTLPLHVKLDLQRLDETFSWFGGLSSFLSMGSSMTSNASRGTRSPVKVAPKPRGVRFEAPVRPDDQSAAKENKVAMRINGFRLDLVGKECSVALDTSALKLVSREEAIGVHFSRIRLSGPYLRHARGEPPIVTDILGTRLEFIGVAQNADLERLLELITPSKVKFDESDDEIMVDTLLRQRRKGPVLRLTLDKVNVQVGKLHQLGCLPNLGEEIAKLATVAKYLPEDDRPGLLTLALVKDFGFTLDVGGRFGVVHISMKDLDLAHITIPSLVAVAVSEVTVNRNKIEELVATSKVQTPGISQRPPVLMMRIIDDMEPVLKVKMIGLIVEYRVPAVMDILGLAADATPQDFEASLAASVVNLGEQAHTALKGKQPELVPISDQAKTSSSAKPMTVEMAFRDCLVGLNPLGLTSKLVLALTDAHVDVAPSRNNNVTIVGDLRKSSVLLIDDITALDEKDGAVTSRRRPSAASSPLIVDLCSKGFVDICQISSAKATARVTKSDEGFQHLDIDLRDDLLVLETCADSTQTLITLVNALKPPTPPSKEIRYKTSVVPVQDLLASLTADAFGRAEGDYDFDYDFAVPPEFDGETGSEEDFYGEGSGQLEFDPRYYEDGDVQEQLFDVAGQSMISDLTTAQDTKDGVLLTSLSTSDVADDSSDELVVQENYFGTASVIEGTAHRWNSSRNTYDQSNDGKVLKSPLRVCVRDVHIIWNLFDGYDWVRTRDVITKAVQEVETKAYEQKARTERGGAFEQDFDEQETVIGDFLFNSIYIGIPANRDPRELAQAINQELNDNATETESVATTAFTATHSRPGANRSRSKKLRLNRSRRHKITFELKGVNVDLVTFPPGSGETQSSIDVRVKDLDVFDHVPTSTWKKFAMYDQDAGEREMGVSMVHLEILNVRPMPQLPTTEIVLKATVLPLRLHVDQDALDFITRFFEFKDDAAPVHASPSDIPFIQRAEVNSIPVKLDFKPKRVDYAGLRSGHTTEFMNFLILDNARMVLRHTIIYGASGFDRLGKTLNDIWMPDIKRTQLPGILAGLAPVRSLVNVGSGIRDLVEIPIREYKKDGRIVRSIGKGAAAFARTTGTEMVKLGAKLAVGTQYALQGAEGLLVKDPHHHGGQGGSAAGAAAAAAGAGWEDDEYADGEEEERKQISLYADQPTGMMQGLRGAYSSLTRDLYMARDAVIAVPGEVMESQSAQGAAKAVLRRAPTIIFRPAIGATKAIGQTLLGATNSLDPENRRRVDAVSLALSPILYTWLAFLVQLVLAGRCADLGLQKYKKH</sequence>
<evidence type="ECO:0000313" key="16">
    <source>
        <dbReference type="Proteomes" id="UP001244011"/>
    </source>
</evidence>
<evidence type="ECO:0000256" key="10">
    <source>
        <dbReference type="ARBA" id="ARBA00024479"/>
    </source>
</evidence>
<feature type="region of interest" description="Disordered" evidence="13">
    <location>
        <begin position="338"/>
        <end position="366"/>
    </location>
</feature>
<dbReference type="RefSeq" id="XP_060287044.1">
    <property type="nucleotide sequence ID" value="XM_060422756.1"/>
</dbReference>
<evidence type="ECO:0000256" key="6">
    <source>
        <dbReference type="ARBA" id="ARBA00022824"/>
    </source>
</evidence>
<feature type="region of interest" description="Disordered" evidence="13">
    <location>
        <begin position="412"/>
        <end position="567"/>
    </location>
</feature>
<dbReference type="GeneID" id="85305943"/>
<dbReference type="GO" id="GO:0000045">
    <property type="term" value="P:autophagosome assembly"/>
    <property type="evidence" value="ECO:0007669"/>
    <property type="project" value="TreeGrafter"/>
</dbReference>
<comment type="similarity">
    <text evidence="3">Belongs to the ATG2 family.</text>
</comment>
<keyword evidence="5" id="KW-0813">Transport</keyword>
<feature type="compositionally biased region" description="Acidic residues" evidence="13">
    <location>
        <begin position="548"/>
        <end position="559"/>
    </location>
</feature>
<dbReference type="GO" id="GO:0061908">
    <property type="term" value="C:phagophore"/>
    <property type="evidence" value="ECO:0007669"/>
    <property type="project" value="TreeGrafter"/>
</dbReference>
<keyword evidence="6" id="KW-0256">Endoplasmic reticulum</keyword>
<evidence type="ECO:0000256" key="11">
    <source>
        <dbReference type="ARBA" id="ARBA00024615"/>
    </source>
</evidence>
<dbReference type="GO" id="GO:0006869">
    <property type="term" value="P:lipid transport"/>
    <property type="evidence" value="ECO:0007669"/>
    <property type="project" value="UniProtKB-KW"/>
</dbReference>
<keyword evidence="14" id="KW-1133">Transmembrane helix</keyword>
<evidence type="ECO:0000256" key="5">
    <source>
        <dbReference type="ARBA" id="ARBA00022448"/>
    </source>
</evidence>
<dbReference type="GO" id="GO:0000422">
    <property type="term" value="P:autophagy of mitochondrion"/>
    <property type="evidence" value="ECO:0007669"/>
    <property type="project" value="TreeGrafter"/>
</dbReference>
<feature type="compositionally biased region" description="Low complexity" evidence="13">
    <location>
        <begin position="419"/>
        <end position="437"/>
    </location>
</feature>
<name>A0AAJ0FJP3_9PEZI</name>
<keyword evidence="16" id="KW-1185">Reference proteome</keyword>
<reference evidence="15" key="1">
    <citation type="submission" date="2023-06" db="EMBL/GenBank/DDBJ databases">
        <title>Genome-scale phylogeny and comparative genomics of the fungal order Sordariales.</title>
        <authorList>
            <consortium name="Lawrence Berkeley National Laboratory"/>
            <person name="Hensen N."/>
            <person name="Bonometti L."/>
            <person name="Westerberg I."/>
            <person name="Brannstrom I.O."/>
            <person name="Guillou S."/>
            <person name="Cros-Aarteil S."/>
            <person name="Calhoun S."/>
            <person name="Haridas S."/>
            <person name="Kuo A."/>
            <person name="Mondo S."/>
            <person name="Pangilinan J."/>
            <person name="Riley R."/>
            <person name="Labutti K."/>
            <person name="Andreopoulos B."/>
            <person name="Lipzen A."/>
            <person name="Chen C."/>
            <person name="Yanf M."/>
            <person name="Daum C."/>
            <person name="Ng V."/>
            <person name="Clum A."/>
            <person name="Steindorff A."/>
            <person name="Ohm R."/>
            <person name="Martin F."/>
            <person name="Silar P."/>
            <person name="Natvig D."/>
            <person name="Lalanne C."/>
            <person name="Gautier V."/>
            <person name="Ament-Velasquez S.L."/>
            <person name="Kruys A."/>
            <person name="Hutchinson M.I."/>
            <person name="Powell A.J."/>
            <person name="Barry K."/>
            <person name="Miller A.N."/>
            <person name="Grigoriev I.V."/>
            <person name="Debuchy R."/>
            <person name="Gladieux P."/>
            <person name="Thoren M.H."/>
            <person name="Johannesson H."/>
        </authorList>
    </citation>
    <scope>NUCLEOTIDE SEQUENCE</scope>
    <source>
        <strain evidence="15">8032-3</strain>
    </source>
</reference>
<feature type="compositionally biased region" description="Basic and acidic residues" evidence="13">
    <location>
        <begin position="440"/>
        <end position="452"/>
    </location>
</feature>
<organism evidence="15 16">
    <name type="scientific">Phialemonium atrogriseum</name>
    <dbReference type="NCBI Taxonomy" id="1093897"/>
    <lineage>
        <taxon>Eukaryota</taxon>
        <taxon>Fungi</taxon>
        <taxon>Dikarya</taxon>
        <taxon>Ascomycota</taxon>
        <taxon>Pezizomycotina</taxon>
        <taxon>Sordariomycetes</taxon>
        <taxon>Sordariomycetidae</taxon>
        <taxon>Cephalothecales</taxon>
        <taxon>Cephalothecaceae</taxon>
        <taxon>Phialemonium</taxon>
    </lineage>
</organism>
<keyword evidence="7" id="KW-0072">Autophagy</keyword>
<feature type="transmembrane region" description="Helical" evidence="14">
    <location>
        <begin position="2060"/>
        <end position="2081"/>
    </location>
</feature>
<dbReference type="GO" id="GO:0005789">
    <property type="term" value="C:endoplasmic reticulum membrane"/>
    <property type="evidence" value="ECO:0007669"/>
    <property type="project" value="UniProtKB-SubCell"/>
</dbReference>
<feature type="compositionally biased region" description="Basic and acidic residues" evidence="13">
    <location>
        <begin position="108"/>
        <end position="126"/>
    </location>
</feature>
<dbReference type="PANTHER" id="PTHR13190">
    <property type="entry name" value="AUTOPHAGY-RELATED 2, ISOFORM A"/>
    <property type="match status" value="1"/>
</dbReference>
<comment type="catalytic activity">
    <reaction evidence="10">
        <text>a 1,2-diacyl-sn-glycero-3-phospho-L-serine(in) = a 1,2-diacyl-sn-glycero-3-phospho-L-serine(out)</text>
        <dbReference type="Rhea" id="RHEA:38663"/>
        <dbReference type="ChEBI" id="CHEBI:57262"/>
    </reaction>
</comment>
<comment type="catalytic activity">
    <reaction evidence="11">
        <text>a 1,2-diacyl-sn-glycero-3-phosphoethanolamine(in) = a 1,2-diacyl-sn-glycero-3-phosphoethanolamine(out)</text>
        <dbReference type="Rhea" id="RHEA:38895"/>
        <dbReference type="ChEBI" id="CHEBI:64612"/>
    </reaction>
</comment>
<dbReference type="GO" id="GO:0043495">
    <property type="term" value="F:protein-membrane adaptor activity"/>
    <property type="evidence" value="ECO:0007669"/>
    <property type="project" value="TreeGrafter"/>
</dbReference>
<dbReference type="GO" id="GO:0061709">
    <property type="term" value="P:reticulophagy"/>
    <property type="evidence" value="ECO:0007669"/>
    <property type="project" value="TreeGrafter"/>
</dbReference>
<evidence type="ECO:0000256" key="1">
    <source>
        <dbReference type="ARBA" id="ARBA00004406"/>
    </source>
</evidence>
<dbReference type="GO" id="GO:0034727">
    <property type="term" value="P:piecemeal microautophagy of the nucleus"/>
    <property type="evidence" value="ECO:0007669"/>
    <property type="project" value="TreeGrafter"/>
</dbReference>
<dbReference type="EMBL" id="MU838999">
    <property type="protein sequence ID" value="KAK1770831.1"/>
    <property type="molecule type" value="Genomic_DNA"/>
</dbReference>
<dbReference type="PANTHER" id="PTHR13190:SF1">
    <property type="entry name" value="AUTOPHAGY-RELATED 2, ISOFORM A"/>
    <property type="match status" value="1"/>
</dbReference>